<evidence type="ECO:0000313" key="4">
    <source>
        <dbReference type="Proteomes" id="UP000031327"/>
    </source>
</evidence>
<name>A0A023Q0X6_9GAMM</name>
<dbReference type="RefSeq" id="WP_039610722.1">
    <property type="nucleotide sequence ID" value="NZ_JWIC01000007.1"/>
</dbReference>
<evidence type="ECO:0000313" key="2">
    <source>
        <dbReference type="EMBL" id="AHX39787.1"/>
    </source>
</evidence>
<dbReference type="EMBL" id="JWIC01000007">
    <property type="protein sequence ID" value="KID56148.1"/>
    <property type="molecule type" value="Genomic_DNA"/>
</dbReference>
<dbReference type="AlphaFoldDB" id="A0A023Q0X6"/>
<dbReference type="Gene3D" id="3.10.450.50">
    <property type="match status" value="1"/>
</dbReference>
<organism evidence="2">
    <name type="scientific">Pseudoalteromonas luteoviolacea</name>
    <dbReference type="NCBI Taxonomy" id="43657"/>
    <lineage>
        <taxon>Bacteria</taxon>
        <taxon>Pseudomonadati</taxon>
        <taxon>Pseudomonadota</taxon>
        <taxon>Gammaproteobacteria</taxon>
        <taxon>Alteromonadales</taxon>
        <taxon>Pseudoalteromonadaceae</taxon>
        <taxon>Pseudoalteromonas</taxon>
    </lineage>
</organism>
<dbReference type="InterPro" id="IPR032710">
    <property type="entry name" value="NTF2-like_dom_sf"/>
</dbReference>
<dbReference type="EMBL" id="KF724688">
    <property type="protein sequence ID" value="AHX39787.1"/>
    <property type="molecule type" value="Genomic_DNA"/>
</dbReference>
<evidence type="ECO:0000313" key="3">
    <source>
        <dbReference type="EMBL" id="KID56148.1"/>
    </source>
</evidence>
<dbReference type="Pfam" id="PF12893">
    <property type="entry name" value="Lumazine_bd_2"/>
    <property type="match status" value="1"/>
</dbReference>
<dbReference type="OrthoDB" id="6292392at2"/>
<reference evidence="2" key="1">
    <citation type="journal article" date="2014" name="Science">
        <title>Marine tubeworm metamorphosis induced by arrays of bacterial phage tail-like structures.</title>
        <authorList>
            <person name="Shikuma N.J."/>
            <person name="Pilhofer M."/>
            <person name="Weiss G.L."/>
            <person name="Hadfield M.G."/>
            <person name="Jensen G.J."/>
            <person name="Newman D.K."/>
        </authorList>
    </citation>
    <scope>NUCLEOTIDE SEQUENCE</scope>
    <source>
        <strain evidence="2">HI1</strain>
    </source>
</reference>
<accession>A0A023Q0X6</accession>
<evidence type="ECO:0008006" key="5">
    <source>
        <dbReference type="Google" id="ProtNLM"/>
    </source>
</evidence>
<evidence type="ECO:0000256" key="1">
    <source>
        <dbReference type="SAM" id="SignalP"/>
    </source>
</evidence>
<dbReference type="Proteomes" id="UP000031327">
    <property type="component" value="Unassembled WGS sequence"/>
</dbReference>
<feature type="chain" id="PRO_5007368251" description="Nuclear transport factor 2 family protein" evidence="1">
    <location>
        <begin position="24"/>
        <end position="146"/>
    </location>
</feature>
<gene>
    <name evidence="3" type="ORF">JF50_17855</name>
</gene>
<reference evidence="3 4" key="2">
    <citation type="submission" date="2014-12" db="EMBL/GenBank/DDBJ databases">
        <title>Draft Genome Sequence of Pseudoalteromonas luteoviolacea HI1.</title>
        <authorList>
            <person name="Asahina A.Y."/>
            <person name="Hadfield M.G."/>
        </authorList>
    </citation>
    <scope>NUCLEOTIDE SEQUENCE [LARGE SCALE GENOMIC DNA]</scope>
    <source>
        <strain evidence="3 4">HI1</strain>
    </source>
</reference>
<keyword evidence="1" id="KW-0732">Signal</keyword>
<dbReference type="InterPro" id="IPR039437">
    <property type="entry name" value="FrzH/put_lumazine-bd"/>
</dbReference>
<feature type="signal peptide" evidence="1">
    <location>
        <begin position="1"/>
        <end position="23"/>
    </location>
</feature>
<proteinExistence type="predicted"/>
<dbReference type="SUPFAM" id="SSF54427">
    <property type="entry name" value="NTF2-like"/>
    <property type="match status" value="1"/>
</dbReference>
<sequence>MNIASLYATSSLILICAAFKAHAQDFATPQEAINSYITGVTQGIGKNVEMAFQESATIQFFDQRDNFNSFNRNQFIKLIDTGNKWHVNVEITKLLKTKNVANATVEFTWGEHKQHGYVDYLNLVFDGKKWQVTSKVAQYVPRAQDK</sequence>
<protein>
    <recommendedName>
        <fullName evidence="5">Nuclear transport factor 2 family protein</fullName>
    </recommendedName>
</protein>